<protein>
    <submittedName>
        <fullName evidence="2">Uncharacterized protein</fullName>
    </submittedName>
</protein>
<evidence type="ECO:0000313" key="2">
    <source>
        <dbReference type="EMBL" id="CAK8679267.1"/>
    </source>
</evidence>
<comment type="caution">
    <text evidence="2">The sequence shown here is derived from an EMBL/GenBank/DDBJ whole genome shotgun (WGS) entry which is preliminary data.</text>
</comment>
<proteinExistence type="predicted"/>
<organism evidence="2 3">
    <name type="scientific">Clavelina lepadiformis</name>
    <name type="common">Light-bulb sea squirt</name>
    <name type="synonym">Ascidia lepadiformis</name>
    <dbReference type="NCBI Taxonomy" id="159417"/>
    <lineage>
        <taxon>Eukaryota</taxon>
        <taxon>Metazoa</taxon>
        <taxon>Chordata</taxon>
        <taxon>Tunicata</taxon>
        <taxon>Ascidiacea</taxon>
        <taxon>Aplousobranchia</taxon>
        <taxon>Clavelinidae</taxon>
        <taxon>Clavelina</taxon>
    </lineage>
</organism>
<dbReference type="EMBL" id="CAWYQH010000057">
    <property type="protein sequence ID" value="CAK8679267.1"/>
    <property type="molecule type" value="Genomic_DNA"/>
</dbReference>
<feature type="region of interest" description="Disordered" evidence="1">
    <location>
        <begin position="1"/>
        <end position="41"/>
    </location>
</feature>
<feature type="region of interest" description="Disordered" evidence="1">
    <location>
        <begin position="149"/>
        <end position="192"/>
    </location>
</feature>
<dbReference type="Proteomes" id="UP001642483">
    <property type="component" value="Unassembled WGS sequence"/>
</dbReference>
<keyword evidence="3" id="KW-1185">Reference proteome</keyword>
<name>A0ABP0FLJ6_CLALP</name>
<feature type="compositionally biased region" description="Polar residues" evidence="1">
    <location>
        <begin position="8"/>
        <end position="38"/>
    </location>
</feature>
<reference evidence="2 3" key="1">
    <citation type="submission" date="2024-02" db="EMBL/GenBank/DDBJ databases">
        <authorList>
            <person name="Daric V."/>
            <person name="Darras S."/>
        </authorList>
    </citation>
    <scope>NUCLEOTIDE SEQUENCE [LARGE SCALE GENOMIC DNA]</scope>
</reference>
<evidence type="ECO:0000313" key="3">
    <source>
        <dbReference type="Proteomes" id="UP001642483"/>
    </source>
</evidence>
<evidence type="ECO:0000256" key="1">
    <source>
        <dbReference type="SAM" id="MobiDB-lite"/>
    </source>
</evidence>
<sequence length="192" mass="22002">MADKQARTDTGTPVQNTFNQCDFRNSPFNQNSSRTNYTYRGDNYCEDDDTTIPRNRRQSFNEYDGNAEFFNYLRETAPVPSSEQSRVMTEQASPVSPFGFVIHPRNIPSSGFSSNGWNPPLQHMIHHSLHDMRMRQHGSRDLVRIPRSHPASAHRSQPVAMRPTVHGPRSTHISTHARLGSNRLKNERKSKL</sequence>
<accession>A0ABP0FLJ6</accession>
<gene>
    <name evidence="2" type="ORF">CVLEPA_LOCUS9517</name>
</gene>